<evidence type="ECO:0000259" key="1">
    <source>
        <dbReference type="PROSITE" id="PS50011"/>
    </source>
</evidence>
<feature type="domain" description="Protein kinase" evidence="1">
    <location>
        <begin position="1"/>
        <end position="108"/>
    </location>
</feature>
<dbReference type="InterPro" id="IPR000719">
    <property type="entry name" value="Prot_kinase_dom"/>
</dbReference>
<evidence type="ECO:0000313" key="2">
    <source>
        <dbReference type="EMBL" id="KAF4741352.1"/>
    </source>
</evidence>
<dbReference type="GO" id="GO:0004672">
    <property type="term" value="F:protein kinase activity"/>
    <property type="evidence" value="ECO:0007669"/>
    <property type="project" value="InterPro"/>
</dbReference>
<dbReference type="PROSITE" id="PS50011">
    <property type="entry name" value="PROTEIN_KINASE_DOM"/>
    <property type="match status" value="1"/>
</dbReference>
<dbReference type="AlphaFoldDB" id="A0A7J6T9D9"/>
<dbReference type="Proteomes" id="UP000553632">
    <property type="component" value="Unassembled WGS sequence"/>
</dbReference>
<feature type="non-terminal residue" evidence="2">
    <location>
        <position position="128"/>
    </location>
</feature>
<evidence type="ECO:0000313" key="3">
    <source>
        <dbReference type="Proteomes" id="UP000553632"/>
    </source>
</evidence>
<keyword evidence="3" id="KW-1185">Reference proteome</keyword>
<dbReference type="InterPro" id="IPR011009">
    <property type="entry name" value="Kinase-like_dom_sf"/>
</dbReference>
<dbReference type="Pfam" id="PF00069">
    <property type="entry name" value="Pkinase"/>
    <property type="match status" value="1"/>
</dbReference>
<dbReference type="PANTHER" id="PTHR23257">
    <property type="entry name" value="SERINE-THREONINE PROTEIN KINASE"/>
    <property type="match status" value="1"/>
</dbReference>
<dbReference type="EMBL" id="JABANO010012701">
    <property type="protein sequence ID" value="KAF4741352.1"/>
    <property type="molecule type" value="Genomic_DNA"/>
</dbReference>
<accession>A0A7J6T9D9</accession>
<reference evidence="2 3" key="1">
    <citation type="submission" date="2020-04" db="EMBL/GenBank/DDBJ databases">
        <title>Perkinsus olseni comparative genomics.</title>
        <authorList>
            <person name="Bogema D.R."/>
        </authorList>
    </citation>
    <scope>NUCLEOTIDE SEQUENCE [LARGE SCALE GENOMIC DNA]</scope>
    <source>
        <strain evidence="2 3">ATCC PRA-207</strain>
    </source>
</reference>
<gene>
    <name evidence="2" type="ORF">FOZ63_013064</name>
</gene>
<organism evidence="2 3">
    <name type="scientific">Perkinsus olseni</name>
    <name type="common">Perkinsus atlanticus</name>
    <dbReference type="NCBI Taxonomy" id="32597"/>
    <lineage>
        <taxon>Eukaryota</taxon>
        <taxon>Sar</taxon>
        <taxon>Alveolata</taxon>
        <taxon>Perkinsozoa</taxon>
        <taxon>Perkinsea</taxon>
        <taxon>Perkinsida</taxon>
        <taxon>Perkinsidae</taxon>
        <taxon>Perkinsus</taxon>
    </lineage>
</organism>
<name>A0A7J6T9D9_PEROL</name>
<dbReference type="GO" id="GO:0005524">
    <property type="term" value="F:ATP binding"/>
    <property type="evidence" value="ECO:0007669"/>
    <property type="project" value="InterPro"/>
</dbReference>
<dbReference type="SUPFAM" id="SSF56112">
    <property type="entry name" value="Protein kinase-like (PK-like)"/>
    <property type="match status" value="1"/>
</dbReference>
<protein>
    <recommendedName>
        <fullName evidence="1">Protein kinase domain-containing protein</fullName>
    </recommendedName>
</protein>
<dbReference type="Gene3D" id="1.10.510.10">
    <property type="entry name" value="Transferase(Phosphotransferase) domain 1"/>
    <property type="match status" value="1"/>
</dbReference>
<sequence length="128" mass="14492">IAWFAGTYTWMAPELLERPDFYTEKVDIYSYGICMYEIMARTMPFSEKGYEPLSIALHVAKGLRPDTGLIAAGTPRKMIAVMEEVDRRLDTGEDDRRFNLPLVAKPAVSEIQLAYDPKAPECMQGIPE</sequence>
<dbReference type="InterPro" id="IPR050167">
    <property type="entry name" value="Ser_Thr_protein_kinase"/>
</dbReference>
<proteinExistence type="predicted"/>
<feature type="non-terminal residue" evidence="2">
    <location>
        <position position="1"/>
    </location>
</feature>
<comment type="caution">
    <text evidence="2">The sequence shown here is derived from an EMBL/GenBank/DDBJ whole genome shotgun (WGS) entry which is preliminary data.</text>
</comment>